<dbReference type="EMBL" id="JAPFFF010000014">
    <property type="protein sequence ID" value="KAK8870305.1"/>
    <property type="molecule type" value="Genomic_DNA"/>
</dbReference>
<keyword evidence="1" id="KW-0175">Coiled coil</keyword>
<protein>
    <submittedName>
        <fullName evidence="2">Uncharacterized protein</fullName>
    </submittedName>
</protein>
<feature type="coiled-coil region" evidence="1">
    <location>
        <begin position="46"/>
        <end position="117"/>
    </location>
</feature>
<proteinExistence type="predicted"/>
<dbReference type="Proteomes" id="UP001470230">
    <property type="component" value="Unassembled WGS sequence"/>
</dbReference>
<keyword evidence="3" id="KW-1185">Reference proteome</keyword>
<sequence>MFSFVDKIPELPQGKNTNYSHPYQKPKYSLSGFEIDFKVFPIENNEENKFEEMRHLEEKIAKIKELNELKKVETENKKKFKASIHKIQKGVQNDSENKKEIENINELINNLENIAGDLTRYFFNYRSQKQNLLYSKLNDLIHSDDLKLYGEDEYTRSELISNEFKSLKVNPRKSKRKDPK</sequence>
<evidence type="ECO:0000256" key="1">
    <source>
        <dbReference type="SAM" id="Coils"/>
    </source>
</evidence>
<comment type="caution">
    <text evidence="2">The sequence shown here is derived from an EMBL/GenBank/DDBJ whole genome shotgun (WGS) entry which is preliminary data.</text>
</comment>
<gene>
    <name evidence="2" type="ORF">M9Y10_008183</name>
</gene>
<name>A0ABR2IXM3_9EUKA</name>
<evidence type="ECO:0000313" key="2">
    <source>
        <dbReference type="EMBL" id="KAK8870305.1"/>
    </source>
</evidence>
<reference evidence="2 3" key="1">
    <citation type="submission" date="2024-04" db="EMBL/GenBank/DDBJ databases">
        <title>Tritrichomonas musculus Genome.</title>
        <authorList>
            <person name="Alves-Ferreira E."/>
            <person name="Grigg M."/>
            <person name="Lorenzi H."/>
            <person name="Galac M."/>
        </authorList>
    </citation>
    <scope>NUCLEOTIDE SEQUENCE [LARGE SCALE GENOMIC DNA]</scope>
    <source>
        <strain evidence="2 3">EAF2021</strain>
    </source>
</reference>
<evidence type="ECO:0000313" key="3">
    <source>
        <dbReference type="Proteomes" id="UP001470230"/>
    </source>
</evidence>
<accession>A0ABR2IXM3</accession>
<organism evidence="2 3">
    <name type="scientific">Tritrichomonas musculus</name>
    <dbReference type="NCBI Taxonomy" id="1915356"/>
    <lineage>
        <taxon>Eukaryota</taxon>
        <taxon>Metamonada</taxon>
        <taxon>Parabasalia</taxon>
        <taxon>Tritrichomonadida</taxon>
        <taxon>Tritrichomonadidae</taxon>
        <taxon>Tritrichomonas</taxon>
    </lineage>
</organism>